<dbReference type="InterPro" id="IPR002108">
    <property type="entry name" value="ADF-H"/>
</dbReference>
<dbReference type="AlphaFoldDB" id="A0AAD4N5Y4"/>
<dbReference type="GO" id="GO:0005884">
    <property type="term" value="C:actin filament"/>
    <property type="evidence" value="ECO:0007669"/>
    <property type="project" value="TreeGrafter"/>
</dbReference>
<dbReference type="GO" id="GO:0010591">
    <property type="term" value="P:regulation of lamellipodium assembly"/>
    <property type="evidence" value="ECO:0007669"/>
    <property type="project" value="TreeGrafter"/>
</dbReference>
<name>A0AAD4N5Y4_9BILA</name>
<dbReference type="GO" id="GO:0030016">
    <property type="term" value="C:myofibril"/>
    <property type="evidence" value="ECO:0007669"/>
    <property type="project" value="TreeGrafter"/>
</dbReference>
<keyword evidence="5" id="KW-0677">Repeat</keyword>
<evidence type="ECO:0000256" key="8">
    <source>
        <dbReference type="ARBA" id="ARBA00038532"/>
    </source>
</evidence>
<dbReference type="SUPFAM" id="SSF55753">
    <property type="entry name" value="Actin depolymerizing proteins"/>
    <property type="match status" value="2"/>
</dbReference>
<keyword evidence="4" id="KW-0963">Cytoplasm</keyword>
<dbReference type="Gene3D" id="3.40.50.1820">
    <property type="entry name" value="alpha/beta hydrolase"/>
    <property type="match status" value="1"/>
</dbReference>
<keyword evidence="6" id="KW-0009">Actin-binding</keyword>
<dbReference type="Pfam" id="PF12146">
    <property type="entry name" value="Hydrolase_4"/>
    <property type="match status" value="1"/>
</dbReference>
<evidence type="ECO:0000256" key="6">
    <source>
        <dbReference type="ARBA" id="ARBA00023203"/>
    </source>
</evidence>
<feature type="domain" description="ADF-H" evidence="11">
    <location>
        <begin position="170"/>
        <end position="304"/>
    </location>
</feature>
<evidence type="ECO:0000256" key="7">
    <source>
        <dbReference type="ARBA" id="ARBA00023212"/>
    </source>
</evidence>
<evidence type="ECO:0000259" key="11">
    <source>
        <dbReference type="PROSITE" id="PS51263"/>
    </source>
</evidence>
<dbReference type="Proteomes" id="UP001201812">
    <property type="component" value="Unassembled WGS sequence"/>
</dbReference>
<dbReference type="GO" id="GO:0010976">
    <property type="term" value="P:positive regulation of neuron projection development"/>
    <property type="evidence" value="ECO:0007669"/>
    <property type="project" value="TreeGrafter"/>
</dbReference>
<dbReference type="SUPFAM" id="SSF53474">
    <property type="entry name" value="alpha/beta-Hydrolases"/>
    <property type="match status" value="1"/>
</dbReference>
<dbReference type="FunFam" id="3.40.20.10:FF:000007">
    <property type="entry name" value="Twinfilin-1 isoform 1"/>
    <property type="match status" value="1"/>
</dbReference>
<evidence type="ECO:0000256" key="1">
    <source>
        <dbReference type="ARBA" id="ARBA00004245"/>
    </source>
</evidence>
<dbReference type="GO" id="GO:0051015">
    <property type="term" value="F:actin filament binding"/>
    <property type="evidence" value="ECO:0007669"/>
    <property type="project" value="TreeGrafter"/>
</dbReference>
<dbReference type="PANTHER" id="PTHR13759">
    <property type="entry name" value="TWINFILIN"/>
    <property type="match status" value="1"/>
</dbReference>
<protein>
    <recommendedName>
        <fullName evidence="10">Twinfilin</fullName>
    </recommendedName>
</protein>
<dbReference type="GO" id="GO:0051016">
    <property type="term" value="P:barbed-end actin filament capping"/>
    <property type="evidence" value="ECO:0007669"/>
    <property type="project" value="TreeGrafter"/>
</dbReference>
<keyword evidence="7" id="KW-0206">Cytoskeleton</keyword>
<comment type="subcellular location">
    <subcellularLocation>
        <location evidence="2">Cytoplasm</location>
        <location evidence="2">Cell cortex</location>
    </subcellularLocation>
    <subcellularLocation>
        <location evidence="1">Cytoplasm</location>
        <location evidence="1">Cytoskeleton</location>
    </subcellularLocation>
</comment>
<organism evidence="12 13">
    <name type="scientific">Ditylenchus destructor</name>
    <dbReference type="NCBI Taxonomy" id="166010"/>
    <lineage>
        <taxon>Eukaryota</taxon>
        <taxon>Metazoa</taxon>
        <taxon>Ecdysozoa</taxon>
        <taxon>Nematoda</taxon>
        <taxon>Chromadorea</taxon>
        <taxon>Rhabditida</taxon>
        <taxon>Tylenchina</taxon>
        <taxon>Tylenchomorpha</taxon>
        <taxon>Sphaerularioidea</taxon>
        <taxon>Anguinidae</taxon>
        <taxon>Anguininae</taxon>
        <taxon>Ditylenchus</taxon>
    </lineage>
</organism>
<evidence type="ECO:0000256" key="2">
    <source>
        <dbReference type="ARBA" id="ARBA00004544"/>
    </source>
</evidence>
<dbReference type="CDD" id="cd11284">
    <property type="entry name" value="ADF_Twf-C_like"/>
    <property type="match status" value="1"/>
</dbReference>
<dbReference type="InterPro" id="IPR028458">
    <property type="entry name" value="Twinfilin"/>
</dbReference>
<evidence type="ECO:0000256" key="3">
    <source>
        <dbReference type="ARBA" id="ARBA00009557"/>
    </source>
</evidence>
<comment type="similarity">
    <text evidence="3">Belongs to the actin-binding proteins ADF family. Twinfilin subfamily.</text>
</comment>
<proteinExistence type="inferred from homology"/>
<comment type="subunit">
    <text evidence="8">Interacts with G-actin; ADP-actin form.</text>
</comment>
<dbReference type="SMART" id="SM00102">
    <property type="entry name" value="ADF"/>
    <property type="match status" value="2"/>
</dbReference>
<evidence type="ECO:0000256" key="5">
    <source>
        <dbReference type="ARBA" id="ARBA00022737"/>
    </source>
</evidence>
<dbReference type="CDD" id="cd11285">
    <property type="entry name" value="ADF_Twf-N_like"/>
    <property type="match status" value="1"/>
</dbReference>
<comment type="caution">
    <text evidence="12">The sequence shown here is derived from an EMBL/GenBank/DDBJ whole genome shotgun (WGS) entry which is preliminary data.</text>
</comment>
<dbReference type="InterPro" id="IPR029058">
    <property type="entry name" value="AB_hydrolase_fold"/>
</dbReference>
<dbReference type="InterPro" id="IPR022742">
    <property type="entry name" value="Hydrolase_4"/>
</dbReference>
<dbReference type="PANTHER" id="PTHR13759:SF1">
    <property type="entry name" value="TWINFILIN"/>
    <property type="match status" value="1"/>
</dbReference>
<dbReference type="FunFam" id="3.40.20.10:FF:000042">
    <property type="entry name" value="Actin depolymerizing protein"/>
    <property type="match status" value="1"/>
</dbReference>
<evidence type="ECO:0000313" key="13">
    <source>
        <dbReference type="Proteomes" id="UP001201812"/>
    </source>
</evidence>
<dbReference type="GO" id="GO:0003785">
    <property type="term" value="F:actin monomer binding"/>
    <property type="evidence" value="ECO:0007669"/>
    <property type="project" value="TreeGrafter"/>
</dbReference>
<dbReference type="GO" id="GO:0005938">
    <property type="term" value="C:cell cortex"/>
    <property type="evidence" value="ECO:0007669"/>
    <property type="project" value="UniProtKB-SubCell"/>
</dbReference>
<dbReference type="Pfam" id="PF00241">
    <property type="entry name" value="Cofilin_ADF"/>
    <property type="match status" value="2"/>
</dbReference>
<accession>A0AAD4N5Y4</accession>
<evidence type="ECO:0000256" key="4">
    <source>
        <dbReference type="ARBA" id="ARBA00022490"/>
    </source>
</evidence>
<evidence type="ECO:0000313" key="12">
    <source>
        <dbReference type="EMBL" id="KAI1713995.1"/>
    </source>
</evidence>
<dbReference type="Gene3D" id="3.40.20.10">
    <property type="entry name" value="Severin"/>
    <property type="match status" value="2"/>
</dbReference>
<evidence type="ECO:0000256" key="9">
    <source>
        <dbReference type="ARBA" id="ARBA00056419"/>
    </source>
</evidence>
<dbReference type="EMBL" id="JAKKPZ010000014">
    <property type="protein sequence ID" value="KAI1713995.1"/>
    <property type="molecule type" value="Genomic_DNA"/>
</dbReference>
<evidence type="ECO:0000256" key="10">
    <source>
        <dbReference type="ARBA" id="ARBA00069496"/>
    </source>
</evidence>
<keyword evidence="13" id="KW-1185">Reference proteome</keyword>
<comment type="function">
    <text evidence="9">Actin-binding protein involved in motile and morphological processes. Inhibits actin polymerization, likely by sequestering G-actin.</text>
</comment>
<reference evidence="12" key="1">
    <citation type="submission" date="2022-01" db="EMBL/GenBank/DDBJ databases">
        <title>Genome Sequence Resource for Two Populations of Ditylenchus destructor, the Migratory Endoparasitic Phytonematode.</title>
        <authorList>
            <person name="Zhang H."/>
            <person name="Lin R."/>
            <person name="Xie B."/>
        </authorList>
    </citation>
    <scope>NUCLEOTIDE SEQUENCE</scope>
    <source>
        <strain evidence="12">BazhouSP</strain>
    </source>
</reference>
<feature type="domain" description="ADF-H" evidence="11">
    <location>
        <begin position="4"/>
        <end position="135"/>
    </location>
</feature>
<dbReference type="GO" id="GO:0030042">
    <property type="term" value="P:actin filament depolymerization"/>
    <property type="evidence" value="ECO:0007669"/>
    <property type="project" value="TreeGrafter"/>
</dbReference>
<dbReference type="InterPro" id="IPR029006">
    <property type="entry name" value="ADF-H/Gelsolin-like_dom_sf"/>
</dbReference>
<dbReference type="PROSITE" id="PS51263">
    <property type="entry name" value="ADF_H"/>
    <property type="match status" value="2"/>
</dbReference>
<sequence length="651" mass="73901">MACQTGIRADTQLLNFFEACKQCKVRFGKVVINNERLCVNHHSGPTNDWRKDWQKNLPDAVDSYEPCFILFRFDSNHDWILISFADDKASVRDKMLLAATKATFKSDFGQSFIRAEYQVANRNDLTLENFEKRYLNPGVAISSNNHKLSTVAKDRAAIPFALQSSQTLRGIQFPIDQDAVQLLKSFARGDIDFVQLSVDTLNEAIKLENSKPTLSVDELSSNISRQKPRYSLFRFSEYDGKPVFFIYSVPPSASCTIKELMLFSSCKAPFLSEMQNECGVKLTKKIEVDSREKLDAETLANYIRPESVATQAPFERPARPGGVRAAELVLFSENIDSFATTNQSMHFATRNFRLLFCHGLGNAKSDLIACKVQQWALERNIELQSMVYENYGDKRRIWNINDWTKDIKSELDRFSASRTPETGTVIVGNSAASQAVLRAVTDKTCPSVAGLVMISPGVGIKLEHYMERILPGSVERLNRGEILEHPSADPNVCIRVDIKCLEDFVNNCVLRRQNSLEMLKFPVRIVHGLHDKLVPYRNSLELLDKIQSKDKSILLINDGHFVKDQNAIGYALDSLWNSLHEKSVNEKTVDLRFLRERVFSQHIPETNNRLRFPASESQHLPLFSDSAGRLLSCRLDVRDNDSCDKYQTVKC</sequence>
<gene>
    <name evidence="12" type="ORF">DdX_08880</name>
</gene>